<evidence type="ECO:0000256" key="1">
    <source>
        <dbReference type="SAM" id="Phobius"/>
    </source>
</evidence>
<feature type="transmembrane region" description="Helical" evidence="1">
    <location>
        <begin position="112"/>
        <end position="133"/>
    </location>
</feature>
<accession>A0ABV5TKY9</accession>
<keyword evidence="1" id="KW-0472">Membrane</keyword>
<keyword evidence="3" id="KW-1185">Reference proteome</keyword>
<keyword evidence="1" id="KW-0812">Transmembrane</keyword>
<evidence type="ECO:0008006" key="4">
    <source>
        <dbReference type="Google" id="ProtNLM"/>
    </source>
</evidence>
<comment type="caution">
    <text evidence="2">The sequence shown here is derived from an EMBL/GenBank/DDBJ whole genome shotgun (WGS) entry which is preliminary data.</text>
</comment>
<name>A0ABV5TKY9_9ACTN</name>
<gene>
    <name evidence="2" type="ORF">ACFFRH_30260</name>
</gene>
<dbReference type="RefSeq" id="WP_344749997.1">
    <property type="nucleotide sequence ID" value="NZ_BAAAWW010000214.1"/>
</dbReference>
<reference evidence="2 3" key="1">
    <citation type="submission" date="2024-09" db="EMBL/GenBank/DDBJ databases">
        <authorList>
            <person name="Sun Q."/>
            <person name="Mori K."/>
        </authorList>
    </citation>
    <scope>NUCLEOTIDE SEQUENCE [LARGE SCALE GENOMIC DNA]</scope>
    <source>
        <strain evidence="2 3">JCM 3028</strain>
    </source>
</reference>
<keyword evidence="1" id="KW-1133">Transmembrane helix</keyword>
<feature type="transmembrane region" description="Helical" evidence="1">
    <location>
        <begin position="33"/>
        <end position="54"/>
    </location>
</feature>
<protein>
    <recommendedName>
        <fullName evidence="4">ABC transporter permease</fullName>
    </recommendedName>
</protein>
<dbReference type="EMBL" id="JBHMBS010000018">
    <property type="protein sequence ID" value="MFB9679790.1"/>
    <property type="molecule type" value="Genomic_DNA"/>
</dbReference>
<sequence length="177" mass="19094">MNTLKESWRQTRVEVMQRDYLPGWYATRGRRRLIASAVVLSLTLLWADVAVSWAGAPSDGADLSDFALMALSLVIYLPAVSLLNIATRGVVELSERDLDERQVGERLRAVAIAHRVTTGVLAAVFVMAVALGTAQGRDYSMPGDAVLALALALGLTHFVLPLVVSGWRLPDPPGDDA</sequence>
<organism evidence="2 3">
    <name type="scientific">Streptosporangium vulgare</name>
    <dbReference type="NCBI Taxonomy" id="46190"/>
    <lineage>
        <taxon>Bacteria</taxon>
        <taxon>Bacillati</taxon>
        <taxon>Actinomycetota</taxon>
        <taxon>Actinomycetes</taxon>
        <taxon>Streptosporangiales</taxon>
        <taxon>Streptosporangiaceae</taxon>
        <taxon>Streptosporangium</taxon>
    </lineage>
</organism>
<evidence type="ECO:0000313" key="2">
    <source>
        <dbReference type="EMBL" id="MFB9679790.1"/>
    </source>
</evidence>
<dbReference type="Proteomes" id="UP001589610">
    <property type="component" value="Unassembled WGS sequence"/>
</dbReference>
<evidence type="ECO:0000313" key="3">
    <source>
        <dbReference type="Proteomes" id="UP001589610"/>
    </source>
</evidence>
<proteinExistence type="predicted"/>
<feature type="transmembrane region" description="Helical" evidence="1">
    <location>
        <begin position="66"/>
        <end position="91"/>
    </location>
</feature>
<feature type="transmembrane region" description="Helical" evidence="1">
    <location>
        <begin position="145"/>
        <end position="164"/>
    </location>
</feature>